<evidence type="ECO:0000256" key="1">
    <source>
        <dbReference type="SAM" id="Phobius"/>
    </source>
</evidence>
<feature type="transmembrane region" description="Helical" evidence="1">
    <location>
        <begin position="34"/>
        <end position="54"/>
    </location>
</feature>
<name>A0AAN9M094_PHACN</name>
<dbReference type="Proteomes" id="UP001374584">
    <property type="component" value="Unassembled WGS sequence"/>
</dbReference>
<keyword evidence="1" id="KW-0812">Transmembrane</keyword>
<organism evidence="2 3">
    <name type="scientific">Phaseolus coccineus</name>
    <name type="common">Scarlet runner bean</name>
    <name type="synonym">Phaseolus multiflorus</name>
    <dbReference type="NCBI Taxonomy" id="3886"/>
    <lineage>
        <taxon>Eukaryota</taxon>
        <taxon>Viridiplantae</taxon>
        <taxon>Streptophyta</taxon>
        <taxon>Embryophyta</taxon>
        <taxon>Tracheophyta</taxon>
        <taxon>Spermatophyta</taxon>
        <taxon>Magnoliopsida</taxon>
        <taxon>eudicotyledons</taxon>
        <taxon>Gunneridae</taxon>
        <taxon>Pentapetalae</taxon>
        <taxon>rosids</taxon>
        <taxon>fabids</taxon>
        <taxon>Fabales</taxon>
        <taxon>Fabaceae</taxon>
        <taxon>Papilionoideae</taxon>
        <taxon>50 kb inversion clade</taxon>
        <taxon>NPAAA clade</taxon>
        <taxon>indigoferoid/millettioid clade</taxon>
        <taxon>Phaseoleae</taxon>
        <taxon>Phaseolus</taxon>
    </lineage>
</organism>
<reference evidence="2 3" key="1">
    <citation type="submission" date="2024-01" db="EMBL/GenBank/DDBJ databases">
        <title>The genomes of 5 underutilized Papilionoideae crops provide insights into root nodulation and disease resistanc.</title>
        <authorList>
            <person name="Jiang F."/>
        </authorList>
    </citation>
    <scope>NUCLEOTIDE SEQUENCE [LARGE SCALE GENOMIC DNA]</scope>
    <source>
        <strain evidence="2">JINMINGXINNONG_FW02</strain>
        <tissue evidence="2">Leaves</tissue>
    </source>
</reference>
<keyword evidence="1" id="KW-0472">Membrane</keyword>
<keyword evidence="1" id="KW-1133">Transmembrane helix</keyword>
<keyword evidence="3" id="KW-1185">Reference proteome</keyword>
<evidence type="ECO:0000313" key="3">
    <source>
        <dbReference type="Proteomes" id="UP001374584"/>
    </source>
</evidence>
<comment type="caution">
    <text evidence="2">The sequence shown here is derived from an EMBL/GenBank/DDBJ whole genome shotgun (WGS) entry which is preliminary data.</text>
</comment>
<protein>
    <submittedName>
        <fullName evidence="2">Uncharacterized protein</fullName>
    </submittedName>
</protein>
<gene>
    <name evidence="2" type="ORF">VNO80_25942</name>
</gene>
<sequence length="103" mass="11655">MCLSTVYSVILVCLTCLWLPLMFCSAPCKPWLYNFSYLELCALIGAKLYIAWLLEAKVSTIHLLSATGFYLNERISSWILLLLIWWGFSVQVLANCLPLTCVG</sequence>
<feature type="transmembrane region" description="Helical" evidence="1">
    <location>
        <begin position="75"/>
        <end position="94"/>
    </location>
</feature>
<dbReference type="EMBL" id="JAYMYR010000009">
    <property type="protein sequence ID" value="KAK7342982.1"/>
    <property type="molecule type" value="Genomic_DNA"/>
</dbReference>
<evidence type="ECO:0000313" key="2">
    <source>
        <dbReference type="EMBL" id="KAK7342982.1"/>
    </source>
</evidence>
<dbReference type="AlphaFoldDB" id="A0AAN9M094"/>
<accession>A0AAN9M094</accession>
<proteinExistence type="predicted"/>